<name>A0A6S7FF93_PARCT</name>
<dbReference type="Proteomes" id="UP001152795">
    <property type="component" value="Unassembled WGS sequence"/>
</dbReference>
<dbReference type="OrthoDB" id="5987625at2759"/>
<protein>
    <submittedName>
        <fullName evidence="1">Uncharacterized protein</fullName>
    </submittedName>
</protein>
<accession>A0A6S7FF93</accession>
<dbReference type="AlphaFoldDB" id="A0A6S7FF93"/>
<organism evidence="1 2">
    <name type="scientific">Paramuricea clavata</name>
    <name type="common">Red gorgonian</name>
    <name type="synonym">Violescent sea-whip</name>
    <dbReference type="NCBI Taxonomy" id="317549"/>
    <lineage>
        <taxon>Eukaryota</taxon>
        <taxon>Metazoa</taxon>
        <taxon>Cnidaria</taxon>
        <taxon>Anthozoa</taxon>
        <taxon>Octocorallia</taxon>
        <taxon>Malacalcyonacea</taxon>
        <taxon>Plexauridae</taxon>
        <taxon>Paramuricea</taxon>
    </lineage>
</organism>
<keyword evidence="2" id="KW-1185">Reference proteome</keyword>
<proteinExistence type="predicted"/>
<evidence type="ECO:0000313" key="2">
    <source>
        <dbReference type="Proteomes" id="UP001152795"/>
    </source>
</evidence>
<comment type="caution">
    <text evidence="1">The sequence shown here is derived from an EMBL/GenBank/DDBJ whole genome shotgun (WGS) entry which is preliminary data.</text>
</comment>
<reference evidence="1" key="1">
    <citation type="submission" date="2020-04" db="EMBL/GenBank/DDBJ databases">
        <authorList>
            <person name="Alioto T."/>
            <person name="Alioto T."/>
            <person name="Gomez Garrido J."/>
        </authorList>
    </citation>
    <scope>NUCLEOTIDE SEQUENCE</scope>
    <source>
        <strain evidence="1">A484AB</strain>
    </source>
</reference>
<evidence type="ECO:0000313" key="1">
    <source>
        <dbReference type="EMBL" id="CAB3977758.1"/>
    </source>
</evidence>
<gene>
    <name evidence="1" type="ORF">PACLA_8A022907</name>
</gene>
<dbReference type="EMBL" id="CACRXK020000068">
    <property type="protein sequence ID" value="CAB3977758.1"/>
    <property type="molecule type" value="Genomic_DNA"/>
</dbReference>
<sequence>MLSTDSDISVAVSDSSEYVFGAHYMPCEGEPLAPEGDDLMDDISKETTKEADLDGLTPAILEARYDRKNKVVSWYIRAVRYRWLARWLFGYMGPENTRPLSSCIYEDIRTRYNTGGQSGYADAENRS</sequence>